<dbReference type="EMBL" id="DWXZ01000248">
    <property type="protein sequence ID" value="HJB38675.1"/>
    <property type="molecule type" value="Genomic_DNA"/>
</dbReference>
<evidence type="ECO:0000313" key="1">
    <source>
        <dbReference type="EMBL" id="HJB38675.1"/>
    </source>
</evidence>
<reference evidence="1" key="2">
    <citation type="submission" date="2021-04" db="EMBL/GenBank/DDBJ databases">
        <authorList>
            <person name="Gilroy R."/>
        </authorList>
    </citation>
    <scope>NUCLEOTIDE SEQUENCE</scope>
    <source>
        <strain evidence="1">ChiBcolR8-3208</strain>
    </source>
</reference>
<sequence length="56" mass="6292">MPDPSKMDMEAKLYFNSLPPILQEQLMQSTAELNTKEDLMRYCANALGRDAASAQN</sequence>
<reference evidence="1" key="1">
    <citation type="journal article" date="2021" name="PeerJ">
        <title>Extensive microbial diversity within the chicken gut microbiome revealed by metagenomics and culture.</title>
        <authorList>
            <person name="Gilroy R."/>
            <person name="Ravi A."/>
            <person name="Getino M."/>
            <person name="Pursley I."/>
            <person name="Horton D.L."/>
            <person name="Alikhan N.F."/>
            <person name="Baker D."/>
            <person name="Gharbi K."/>
            <person name="Hall N."/>
            <person name="Watson M."/>
            <person name="Adriaenssens E.M."/>
            <person name="Foster-Nyarko E."/>
            <person name="Jarju S."/>
            <person name="Secka A."/>
            <person name="Antonio M."/>
            <person name="Oren A."/>
            <person name="Chaudhuri R.R."/>
            <person name="La Ragione R."/>
            <person name="Hildebrand F."/>
            <person name="Pallen M.J."/>
        </authorList>
    </citation>
    <scope>NUCLEOTIDE SEQUENCE</scope>
    <source>
        <strain evidence="1">ChiBcolR8-3208</strain>
    </source>
</reference>
<accession>A0A9D2S0Z3</accession>
<gene>
    <name evidence="1" type="ORF">H9942_11525</name>
</gene>
<comment type="caution">
    <text evidence="1">The sequence shown here is derived from an EMBL/GenBank/DDBJ whole genome shotgun (WGS) entry which is preliminary data.</text>
</comment>
<name>A0A9D2S0Z3_9FIRM</name>
<evidence type="ECO:0000313" key="2">
    <source>
        <dbReference type="Proteomes" id="UP000824214"/>
    </source>
</evidence>
<dbReference type="AlphaFoldDB" id="A0A9D2S0Z3"/>
<proteinExistence type="predicted"/>
<organism evidence="1 2">
    <name type="scientific">Candidatus Acutalibacter ornithocaccae</name>
    <dbReference type="NCBI Taxonomy" id="2838416"/>
    <lineage>
        <taxon>Bacteria</taxon>
        <taxon>Bacillati</taxon>
        <taxon>Bacillota</taxon>
        <taxon>Clostridia</taxon>
        <taxon>Eubacteriales</taxon>
        <taxon>Acutalibacteraceae</taxon>
        <taxon>Acutalibacter</taxon>
    </lineage>
</organism>
<protein>
    <submittedName>
        <fullName evidence="1">Uncharacterized protein</fullName>
    </submittedName>
</protein>
<dbReference type="Proteomes" id="UP000824214">
    <property type="component" value="Unassembled WGS sequence"/>
</dbReference>